<evidence type="ECO:0000313" key="1">
    <source>
        <dbReference type="EMBL" id="MFI6496660.1"/>
    </source>
</evidence>
<dbReference type="RefSeq" id="WP_397078906.1">
    <property type="nucleotide sequence ID" value="NZ_JBITGY010000001.1"/>
</dbReference>
<comment type="caution">
    <text evidence="1">The sequence shown here is derived from an EMBL/GenBank/DDBJ whole genome shotgun (WGS) entry which is preliminary data.</text>
</comment>
<dbReference type="EMBL" id="JBITGY010000001">
    <property type="protein sequence ID" value="MFI6496660.1"/>
    <property type="molecule type" value="Genomic_DNA"/>
</dbReference>
<accession>A0ABW7YL87</accession>
<evidence type="ECO:0008006" key="3">
    <source>
        <dbReference type="Google" id="ProtNLM"/>
    </source>
</evidence>
<proteinExistence type="predicted"/>
<name>A0ABW7YL87_9ACTN</name>
<reference evidence="1 2" key="1">
    <citation type="submission" date="2024-10" db="EMBL/GenBank/DDBJ databases">
        <title>The Natural Products Discovery Center: Release of the First 8490 Sequenced Strains for Exploring Actinobacteria Biosynthetic Diversity.</title>
        <authorList>
            <person name="Kalkreuter E."/>
            <person name="Kautsar S.A."/>
            <person name="Yang D."/>
            <person name="Bader C.D."/>
            <person name="Teijaro C.N."/>
            <person name="Fluegel L."/>
            <person name="Davis C.M."/>
            <person name="Simpson J.R."/>
            <person name="Lauterbach L."/>
            <person name="Steele A.D."/>
            <person name="Gui C."/>
            <person name="Meng S."/>
            <person name="Li G."/>
            <person name="Viehrig K."/>
            <person name="Ye F."/>
            <person name="Su P."/>
            <person name="Kiefer A.F."/>
            <person name="Nichols A."/>
            <person name="Cepeda A.J."/>
            <person name="Yan W."/>
            <person name="Fan B."/>
            <person name="Jiang Y."/>
            <person name="Adhikari A."/>
            <person name="Zheng C.-J."/>
            <person name="Schuster L."/>
            <person name="Cowan T.M."/>
            <person name="Smanski M.J."/>
            <person name="Chevrette M.G."/>
            <person name="De Carvalho L.P.S."/>
            <person name="Shen B."/>
        </authorList>
    </citation>
    <scope>NUCLEOTIDE SEQUENCE [LARGE SCALE GENOMIC DNA]</scope>
    <source>
        <strain evidence="1 2">NPDC050545</strain>
    </source>
</reference>
<keyword evidence="2" id="KW-1185">Reference proteome</keyword>
<sequence>MGRPTKLTSELQERLCGYVRDGQYLATAAALAGVHESTVHRWMQQGEPEDAPKAFRDFREALTRARAEAEAAMVEVVTLDAKGGTLLREVQRPDGSTERQWAPPNGKIALEYLARTQPTRWRPVKAVEVSGPDRGPVKLDHQEQVIENIIARVSAAKARRQVLDTAP</sequence>
<dbReference type="Gene3D" id="1.10.10.60">
    <property type="entry name" value="Homeodomain-like"/>
    <property type="match status" value="1"/>
</dbReference>
<dbReference type="Proteomes" id="UP001612741">
    <property type="component" value="Unassembled WGS sequence"/>
</dbReference>
<protein>
    <recommendedName>
        <fullName evidence="3">Terminase small subunit</fullName>
    </recommendedName>
</protein>
<evidence type="ECO:0000313" key="2">
    <source>
        <dbReference type="Proteomes" id="UP001612741"/>
    </source>
</evidence>
<gene>
    <name evidence="1" type="ORF">ACIBG2_04715</name>
</gene>
<organism evidence="1 2">
    <name type="scientific">Nonomuraea typhae</name>
    <dbReference type="NCBI Taxonomy" id="2603600"/>
    <lineage>
        <taxon>Bacteria</taxon>
        <taxon>Bacillati</taxon>
        <taxon>Actinomycetota</taxon>
        <taxon>Actinomycetes</taxon>
        <taxon>Streptosporangiales</taxon>
        <taxon>Streptosporangiaceae</taxon>
        <taxon>Nonomuraea</taxon>
    </lineage>
</organism>